<evidence type="ECO:0000313" key="2">
    <source>
        <dbReference type="Proteomes" id="UP000184501"/>
    </source>
</evidence>
<name>A0A1M5D7F9_STRHI</name>
<dbReference type="Proteomes" id="UP000184501">
    <property type="component" value="Unassembled WGS sequence"/>
</dbReference>
<keyword evidence="2" id="KW-1185">Reference proteome</keyword>
<gene>
    <name evidence="1" type="ORF">SAMN05444320_104332</name>
</gene>
<dbReference type="STRING" id="2017.SAMN05444320_104332"/>
<proteinExistence type="predicted"/>
<dbReference type="EMBL" id="FQVN01000004">
    <property type="protein sequence ID" value="SHF62989.1"/>
    <property type="molecule type" value="Genomic_DNA"/>
</dbReference>
<sequence>MNTIMELSDLDQLIEDLAARIVEVRLPEPSARAQSDLPLVCDLSLPFACV</sequence>
<organism evidence="1 2">
    <name type="scientific">Streptoalloteichus hindustanus</name>
    <dbReference type="NCBI Taxonomy" id="2017"/>
    <lineage>
        <taxon>Bacteria</taxon>
        <taxon>Bacillati</taxon>
        <taxon>Actinomycetota</taxon>
        <taxon>Actinomycetes</taxon>
        <taxon>Pseudonocardiales</taxon>
        <taxon>Pseudonocardiaceae</taxon>
        <taxon>Streptoalloteichus</taxon>
    </lineage>
</organism>
<reference evidence="1 2" key="1">
    <citation type="submission" date="2016-11" db="EMBL/GenBank/DDBJ databases">
        <authorList>
            <person name="Jaros S."/>
            <person name="Januszkiewicz K."/>
            <person name="Wedrychowicz H."/>
        </authorList>
    </citation>
    <scope>NUCLEOTIDE SEQUENCE [LARGE SCALE GENOMIC DNA]</scope>
    <source>
        <strain evidence="1 2">DSM 44523</strain>
    </source>
</reference>
<dbReference type="AlphaFoldDB" id="A0A1M5D7F9"/>
<dbReference type="RefSeq" id="WP_159447736.1">
    <property type="nucleotide sequence ID" value="NZ_FQVN01000004.1"/>
</dbReference>
<evidence type="ECO:0000313" key="1">
    <source>
        <dbReference type="EMBL" id="SHF62989.1"/>
    </source>
</evidence>
<accession>A0A1M5D7F9</accession>
<protein>
    <submittedName>
        <fullName evidence="1">Uncharacterized protein</fullName>
    </submittedName>
</protein>